<dbReference type="EMBL" id="BAEK01000007">
    <property type="protein sequence ID" value="GAC03280.1"/>
    <property type="molecule type" value="Genomic_DNA"/>
</dbReference>
<name>A0ABQ0I1T8_9ALTE</name>
<evidence type="ECO:0000313" key="1">
    <source>
        <dbReference type="EMBL" id="GAC03280.1"/>
    </source>
</evidence>
<accession>A0ABQ0I1T8</accession>
<dbReference type="Proteomes" id="UP000008372">
    <property type="component" value="Unassembled WGS sequence"/>
</dbReference>
<keyword evidence="2" id="KW-1185">Reference proteome</keyword>
<protein>
    <submittedName>
        <fullName evidence="1">Uncharacterized protein</fullName>
    </submittedName>
</protein>
<evidence type="ECO:0000313" key="2">
    <source>
        <dbReference type="Proteomes" id="UP000008372"/>
    </source>
</evidence>
<organism evidence="1 2">
    <name type="scientific">Paraglaciecola agarilytica NO2</name>
    <dbReference type="NCBI Taxonomy" id="1125747"/>
    <lineage>
        <taxon>Bacteria</taxon>
        <taxon>Pseudomonadati</taxon>
        <taxon>Pseudomonadota</taxon>
        <taxon>Gammaproteobacteria</taxon>
        <taxon>Alteromonadales</taxon>
        <taxon>Alteromonadaceae</taxon>
        <taxon>Paraglaciecola</taxon>
    </lineage>
</organism>
<reference evidence="1 2" key="1">
    <citation type="journal article" date="2014" name="Environ. Microbiol.">
        <title>Comparative genomics of the marine bacterial genus Glaciecola reveals the high degree of genomic diversity and genomic characteristic for cold adaptation.</title>
        <authorList>
            <person name="Qin Q.L."/>
            <person name="Xie B.B."/>
            <person name="Yu Y."/>
            <person name="Shu Y.L."/>
            <person name="Rong J.C."/>
            <person name="Zhang Y.J."/>
            <person name="Zhao D.L."/>
            <person name="Chen X.L."/>
            <person name="Zhang X.Y."/>
            <person name="Chen B."/>
            <person name="Zhou B.C."/>
            <person name="Zhang Y.Z."/>
        </authorList>
    </citation>
    <scope>NUCLEOTIDE SEQUENCE [LARGE SCALE GENOMIC DNA]</scope>
    <source>
        <strain evidence="1 2">NO2</strain>
    </source>
</reference>
<gene>
    <name evidence="1" type="ORF">GAGA_0415</name>
</gene>
<dbReference type="RefSeq" id="WP_008302109.1">
    <property type="nucleotide sequence ID" value="NZ_BAEK01000007.1"/>
</dbReference>
<sequence>MKKLLEPKSYFQHPNKRLHVCVGVSPIVRGARKLWLFHSPISSDSERFAAETLNEIKKKMEAKGYTLPFNFGFIEEDVKVKGLFVYDNIITIRQGTAEQKSTSRISFQFDKTSLVSFSNAMENAMRCLELIRTLKSK</sequence>
<comment type="caution">
    <text evidence="1">The sequence shown here is derived from an EMBL/GenBank/DDBJ whole genome shotgun (WGS) entry which is preliminary data.</text>
</comment>
<proteinExistence type="predicted"/>